<evidence type="ECO:0000313" key="8">
    <source>
        <dbReference type="Proteomes" id="UP001597114"/>
    </source>
</evidence>
<feature type="domain" description="FAD-binding" evidence="6">
    <location>
        <begin position="3"/>
        <end position="343"/>
    </location>
</feature>
<reference evidence="8" key="1">
    <citation type="journal article" date="2019" name="Int. J. Syst. Evol. Microbiol.">
        <title>The Global Catalogue of Microorganisms (GCM) 10K type strain sequencing project: providing services to taxonomists for standard genome sequencing and annotation.</title>
        <authorList>
            <consortium name="The Broad Institute Genomics Platform"/>
            <consortium name="The Broad Institute Genome Sequencing Center for Infectious Disease"/>
            <person name="Wu L."/>
            <person name="Ma J."/>
        </authorList>
    </citation>
    <scope>NUCLEOTIDE SEQUENCE [LARGE SCALE GENOMIC DNA]</scope>
    <source>
        <strain evidence="8">CCM 7043</strain>
    </source>
</reference>
<dbReference type="EMBL" id="JBHUCO010000009">
    <property type="protein sequence ID" value="MFD1517645.1"/>
    <property type="molecule type" value="Genomic_DNA"/>
</dbReference>
<dbReference type="InterPro" id="IPR002938">
    <property type="entry name" value="FAD-bd"/>
</dbReference>
<evidence type="ECO:0000256" key="4">
    <source>
        <dbReference type="ARBA" id="ARBA00023002"/>
    </source>
</evidence>
<sequence length="384" mass="41464">MNEAIIVGGGIGGLAAAIALQKSGSVGRIQVLEQAAEFGELGAGVQLAPNALRALQALGVYEGIDRYAVYPRRLVMMDAVTGSFITALDVGAPFRERFGMPYLLMHRGDLLRMLIDRAKQFDAIELRSAVHVTGVEPDGSGARVVAATGEDLRGDLVVGADGLRSVVRTCLLGDARPVSGGCVAYRGTVPFDHVASIADGDDVLLWVGPGMHLVQYPIRRGELYNQVVTFRSERHSPDDDWGTEDELDERFAAACDAVRAGVDLIDRGRRWKLVDRDPVDSWVRGRIALIGDAAHPMVQYVGQGAAQTLEDAVSLSAAVGAEPDLDTALARYQRERVPRASRVQGMARRFGEVLHAGGMAATMRDRLLTSRSHADYSEIEWLYG</sequence>
<dbReference type="RefSeq" id="WP_344721292.1">
    <property type="nucleotide sequence ID" value="NZ_BAAAUS010000007.1"/>
</dbReference>
<dbReference type="SUPFAM" id="SSF54373">
    <property type="entry name" value="FAD-linked reductases, C-terminal domain"/>
    <property type="match status" value="1"/>
</dbReference>
<dbReference type="InterPro" id="IPR050493">
    <property type="entry name" value="FAD-dep_Monooxygenase_BioMet"/>
</dbReference>
<keyword evidence="8" id="KW-1185">Reference proteome</keyword>
<evidence type="ECO:0000256" key="2">
    <source>
        <dbReference type="ARBA" id="ARBA00022630"/>
    </source>
</evidence>
<proteinExistence type="predicted"/>
<protein>
    <submittedName>
        <fullName evidence="7">FAD-dependent monooxygenase</fullName>
    </submittedName>
</protein>
<name>A0ABW4ETG6_9PSEU</name>
<keyword evidence="3" id="KW-0274">FAD</keyword>
<dbReference type="PANTHER" id="PTHR13789">
    <property type="entry name" value="MONOOXYGENASE"/>
    <property type="match status" value="1"/>
</dbReference>
<keyword evidence="2" id="KW-0285">Flavoprotein</keyword>
<accession>A0ABW4ETG6</accession>
<dbReference type="PRINTS" id="PR00420">
    <property type="entry name" value="RNGMNOXGNASE"/>
</dbReference>
<gene>
    <name evidence="7" type="ORF">ACFSJD_09110</name>
</gene>
<keyword evidence="4" id="KW-0560">Oxidoreductase</keyword>
<evidence type="ECO:0000259" key="6">
    <source>
        <dbReference type="Pfam" id="PF01494"/>
    </source>
</evidence>
<dbReference type="GO" id="GO:0004497">
    <property type="term" value="F:monooxygenase activity"/>
    <property type="evidence" value="ECO:0007669"/>
    <property type="project" value="UniProtKB-KW"/>
</dbReference>
<dbReference type="Pfam" id="PF01494">
    <property type="entry name" value="FAD_binding_3"/>
    <property type="match status" value="1"/>
</dbReference>
<evidence type="ECO:0000256" key="1">
    <source>
        <dbReference type="ARBA" id="ARBA00001974"/>
    </source>
</evidence>
<dbReference type="Gene3D" id="3.50.50.60">
    <property type="entry name" value="FAD/NAD(P)-binding domain"/>
    <property type="match status" value="1"/>
</dbReference>
<dbReference type="SUPFAM" id="SSF51905">
    <property type="entry name" value="FAD/NAD(P)-binding domain"/>
    <property type="match status" value="1"/>
</dbReference>
<organism evidence="7 8">
    <name type="scientific">Pseudonocardia yunnanensis</name>
    <dbReference type="NCBI Taxonomy" id="58107"/>
    <lineage>
        <taxon>Bacteria</taxon>
        <taxon>Bacillati</taxon>
        <taxon>Actinomycetota</taxon>
        <taxon>Actinomycetes</taxon>
        <taxon>Pseudonocardiales</taxon>
        <taxon>Pseudonocardiaceae</taxon>
        <taxon>Pseudonocardia</taxon>
    </lineage>
</organism>
<dbReference type="Proteomes" id="UP001597114">
    <property type="component" value="Unassembled WGS sequence"/>
</dbReference>
<dbReference type="PANTHER" id="PTHR13789:SF318">
    <property type="entry name" value="GERANYLGERANYL DIPHOSPHATE REDUCTASE"/>
    <property type="match status" value="1"/>
</dbReference>
<evidence type="ECO:0000313" key="7">
    <source>
        <dbReference type="EMBL" id="MFD1517645.1"/>
    </source>
</evidence>
<comment type="caution">
    <text evidence="7">The sequence shown here is derived from an EMBL/GenBank/DDBJ whole genome shotgun (WGS) entry which is preliminary data.</text>
</comment>
<evidence type="ECO:0000256" key="5">
    <source>
        <dbReference type="ARBA" id="ARBA00023033"/>
    </source>
</evidence>
<evidence type="ECO:0000256" key="3">
    <source>
        <dbReference type="ARBA" id="ARBA00022827"/>
    </source>
</evidence>
<keyword evidence="5 7" id="KW-0503">Monooxygenase</keyword>
<comment type="cofactor">
    <cofactor evidence="1">
        <name>FAD</name>
        <dbReference type="ChEBI" id="CHEBI:57692"/>
    </cofactor>
</comment>
<dbReference type="InterPro" id="IPR036188">
    <property type="entry name" value="FAD/NAD-bd_sf"/>
</dbReference>